<keyword evidence="12" id="KW-1185">Reference proteome</keyword>
<dbReference type="GO" id="GO:0007165">
    <property type="term" value="P:signal transduction"/>
    <property type="evidence" value="ECO:0007669"/>
    <property type="project" value="UniProtKB-KW"/>
</dbReference>
<evidence type="ECO:0000256" key="7">
    <source>
        <dbReference type="ARBA" id="ARBA00029447"/>
    </source>
</evidence>
<keyword evidence="3" id="KW-0145">Chemotaxis</keyword>
<dbReference type="InterPro" id="IPR033480">
    <property type="entry name" value="sCache_2"/>
</dbReference>
<dbReference type="SMART" id="SM01049">
    <property type="entry name" value="Cache_2"/>
    <property type="match status" value="1"/>
</dbReference>
<dbReference type="KEGG" id="saqi:AXG55_11150"/>
<evidence type="ECO:0000256" key="3">
    <source>
        <dbReference type="ARBA" id="ARBA00022500"/>
    </source>
</evidence>
<dbReference type="PANTHER" id="PTHR43531">
    <property type="entry name" value="PROTEIN ICFG"/>
    <property type="match status" value="1"/>
</dbReference>
<feature type="transmembrane region" description="Helical" evidence="9">
    <location>
        <begin position="12"/>
        <end position="31"/>
    </location>
</feature>
<comment type="similarity">
    <text evidence="7">Belongs to the methyl-accepting chemotaxis (MCP) protein family.</text>
</comment>
<dbReference type="GO" id="GO:0005886">
    <property type="term" value="C:plasma membrane"/>
    <property type="evidence" value="ECO:0007669"/>
    <property type="project" value="UniProtKB-SubCell"/>
</dbReference>
<organism evidence="11 12">
    <name type="scientific">Silvanigrella aquatica</name>
    <dbReference type="NCBI Taxonomy" id="1915309"/>
    <lineage>
        <taxon>Bacteria</taxon>
        <taxon>Pseudomonadati</taxon>
        <taxon>Bdellovibrionota</taxon>
        <taxon>Oligoflexia</taxon>
        <taxon>Silvanigrellales</taxon>
        <taxon>Silvanigrellaceae</taxon>
        <taxon>Silvanigrella</taxon>
    </lineage>
</organism>
<dbReference type="EMBL" id="CP017834">
    <property type="protein sequence ID" value="APJ04433.1"/>
    <property type="molecule type" value="Genomic_DNA"/>
</dbReference>
<gene>
    <name evidence="11" type="ORF">AXG55_11150</name>
</gene>
<dbReference type="AlphaFoldDB" id="A0A1L4D2K6"/>
<name>A0A1L4D2K6_9BACT</name>
<proteinExistence type="inferred from homology"/>
<evidence type="ECO:0000256" key="1">
    <source>
        <dbReference type="ARBA" id="ARBA00004651"/>
    </source>
</evidence>
<accession>A0A1L4D2K6</accession>
<keyword evidence="5 9" id="KW-1133">Transmembrane helix</keyword>
<evidence type="ECO:0000259" key="10">
    <source>
        <dbReference type="PROSITE" id="PS50111"/>
    </source>
</evidence>
<evidence type="ECO:0000256" key="5">
    <source>
        <dbReference type="ARBA" id="ARBA00022989"/>
    </source>
</evidence>
<evidence type="ECO:0000256" key="6">
    <source>
        <dbReference type="ARBA" id="ARBA00023136"/>
    </source>
</evidence>
<evidence type="ECO:0000313" key="11">
    <source>
        <dbReference type="EMBL" id="APJ04433.1"/>
    </source>
</evidence>
<comment type="subcellular location">
    <subcellularLocation>
        <location evidence="1">Cell membrane</location>
        <topology evidence="1">Multi-pass membrane protein</topology>
    </subcellularLocation>
</comment>
<keyword evidence="4 9" id="KW-0812">Transmembrane</keyword>
<protein>
    <recommendedName>
        <fullName evidence="10">Methyl-accepting transducer domain-containing protein</fullName>
    </recommendedName>
</protein>
<dbReference type="STRING" id="1915309.AXG55_11150"/>
<dbReference type="RefSeq" id="WP_233231168.1">
    <property type="nucleotide sequence ID" value="NZ_CP017834.1"/>
</dbReference>
<dbReference type="GO" id="GO:0004888">
    <property type="term" value="F:transmembrane signaling receptor activity"/>
    <property type="evidence" value="ECO:0007669"/>
    <property type="project" value="TreeGrafter"/>
</dbReference>
<feature type="domain" description="Methyl-accepting transducer" evidence="10">
    <location>
        <begin position="221"/>
        <end position="450"/>
    </location>
</feature>
<dbReference type="PANTHER" id="PTHR43531:SF11">
    <property type="entry name" value="METHYL-ACCEPTING CHEMOTAXIS PROTEIN 3"/>
    <property type="match status" value="1"/>
</dbReference>
<evidence type="ECO:0000313" key="12">
    <source>
        <dbReference type="Proteomes" id="UP000184731"/>
    </source>
</evidence>
<dbReference type="SUPFAM" id="SSF58104">
    <property type="entry name" value="Methyl-accepting chemotaxis protein (MCP) signaling domain"/>
    <property type="match status" value="1"/>
</dbReference>
<evidence type="ECO:0000256" key="9">
    <source>
        <dbReference type="SAM" id="Phobius"/>
    </source>
</evidence>
<dbReference type="Gene3D" id="1.10.287.950">
    <property type="entry name" value="Methyl-accepting chemotaxis protein"/>
    <property type="match status" value="1"/>
</dbReference>
<keyword evidence="6 9" id="KW-0472">Membrane</keyword>
<dbReference type="Pfam" id="PF17200">
    <property type="entry name" value="sCache_2"/>
    <property type="match status" value="1"/>
</dbReference>
<feature type="transmembrane region" description="Helical" evidence="9">
    <location>
        <begin position="187"/>
        <end position="207"/>
    </location>
</feature>
<sequence>MLKKLSIKQKMIYWNALVVIVFAVTLVYLGADSLDEMLHEKKIQIKNLTESVAGIINSYIKLEKEGKLTHEEAYNSIKTAIYAARYDGDNYFFVGDLEMHQVINPKRPKDDGVVQTLPQYKQFVEIASRNKGGDYLSYKTTRAGSKEEFPKLTYLIPIPEWKWYVGTGIYIDDIEKQRNKIIVIDSLITIFICIFLMGGGIFLANFISKPLAFLVKELKTSSHTMEDKSNNLTTLSKNVGSSSKEQASSIQETAAAIAEVTSMIARTSALTQNSENLSSIINKQIDMGNHTVQKMVTAMASIQEASQKLSEIEHIIIKIEEKAKVINDIVNKTELLSLNASIESARAGEYGKGFAVVAEEVGNLAKSSGKSSDEIRDLLEQSRSNVKSILELTVARVAEGQNTTEEVSKIFTEIVHDINEIHIQLTQVTEATKEQEIGVKQISQAMNKIDQSAINNLKSAEESIISSHQILDISIDLKKIATATESIVFGEKIA</sequence>
<evidence type="ECO:0000256" key="2">
    <source>
        <dbReference type="ARBA" id="ARBA00022475"/>
    </source>
</evidence>
<dbReference type="GO" id="GO:0006935">
    <property type="term" value="P:chemotaxis"/>
    <property type="evidence" value="ECO:0007669"/>
    <property type="project" value="UniProtKB-KW"/>
</dbReference>
<keyword evidence="8" id="KW-0807">Transducer</keyword>
<evidence type="ECO:0000256" key="8">
    <source>
        <dbReference type="PROSITE-ProRule" id="PRU00284"/>
    </source>
</evidence>
<dbReference type="Proteomes" id="UP000184731">
    <property type="component" value="Chromosome"/>
</dbReference>
<dbReference type="SMART" id="SM00283">
    <property type="entry name" value="MA"/>
    <property type="match status" value="1"/>
</dbReference>
<dbReference type="Gene3D" id="3.30.450.20">
    <property type="entry name" value="PAS domain"/>
    <property type="match status" value="1"/>
</dbReference>
<dbReference type="PROSITE" id="PS50111">
    <property type="entry name" value="CHEMOTAXIS_TRANSDUC_2"/>
    <property type="match status" value="1"/>
</dbReference>
<keyword evidence="2" id="KW-1003">Cell membrane</keyword>
<dbReference type="InterPro" id="IPR004089">
    <property type="entry name" value="MCPsignal_dom"/>
</dbReference>
<dbReference type="Pfam" id="PF00015">
    <property type="entry name" value="MCPsignal"/>
    <property type="match status" value="1"/>
</dbReference>
<evidence type="ECO:0000256" key="4">
    <source>
        <dbReference type="ARBA" id="ARBA00022692"/>
    </source>
</evidence>
<reference evidence="11 12" key="1">
    <citation type="submission" date="2016-10" db="EMBL/GenBank/DDBJ databases">
        <title>Silvanigrella aquatica sp. nov., isolated from a freshwater lake located in the Black Forest, Germany, description of Silvanigrellaceae fam. nov., Silvanigrellales ord. nov., reclassification of the order Bdellovibrionales in the class Oligoflexia, reclassification of the families Bacteriovoracaceae and Halobacteriovoraceae in the new order Bacteriovoracales ord. nov., and reclassification of the family Pseudobacteriovoracaceae in the order Oligoflexiales.</title>
        <authorList>
            <person name="Hahn M.W."/>
            <person name="Schmidt J."/>
            <person name="Koll U."/>
            <person name="Rohde M."/>
            <person name="Verbag S."/>
            <person name="Pitt A."/>
            <person name="Nakai R."/>
            <person name="Naganuma T."/>
            <person name="Lang E."/>
        </authorList>
    </citation>
    <scope>NUCLEOTIDE SEQUENCE [LARGE SCALE GENOMIC DNA]</scope>
    <source>
        <strain evidence="11 12">MWH-Nonnen-W8red</strain>
    </source>
</reference>
<dbReference type="InterPro" id="IPR051310">
    <property type="entry name" value="MCP_chemotaxis"/>
</dbReference>